<evidence type="ECO:0000256" key="1">
    <source>
        <dbReference type="ARBA" id="ARBA00001936"/>
    </source>
</evidence>
<keyword evidence="4" id="KW-0378">Hydrolase</keyword>
<evidence type="ECO:0000256" key="4">
    <source>
        <dbReference type="ARBA" id="ARBA00022801"/>
    </source>
</evidence>
<dbReference type="InterPro" id="IPR000086">
    <property type="entry name" value="NUDIX_hydrolase_dom"/>
</dbReference>
<comment type="cofactor">
    <cofactor evidence="1">
        <name>Mn(2+)</name>
        <dbReference type="ChEBI" id="CHEBI:29035"/>
    </cofactor>
</comment>
<keyword evidence="5" id="KW-0460">Magnesium</keyword>
<comment type="cofactor">
    <cofactor evidence="2">
        <name>Mg(2+)</name>
        <dbReference type="ChEBI" id="CHEBI:18420"/>
    </cofactor>
</comment>
<sequence>MKPADSRPVPAATLVLVRDGPGGLQTLMIVRHQEVAFAQGAAVFPGGKVAPSDSSPDLQAHLPVALACSKEEAALRVAAVRETFEESGLLLARSKGHLLDGNALALTRERWQACVRESTEGFLAMVRGEGLELAVDLLHPFAHWVTPEGAPKRFDTHFFIAKAPPGQMAAHDGREAVESFWVSPHQAMRDCEDGRRATMFPTLCNLALLGPSTSAVAALAAAGAREVRRIQPTLTVRADGRRIPVLPHGCGYPPLSSALMDRVAR</sequence>
<name>A0A923S057_9BURK</name>
<accession>A0A923S057</accession>
<gene>
    <name evidence="8" type="ORF">H8R02_00460</name>
</gene>
<dbReference type="SUPFAM" id="SSF55811">
    <property type="entry name" value="Nudix"/>
    <property type="match status" value="1"/>
</dbReference>
<dbReference type="EMBL" id="JACORU010000001">
    <property type="protein sequence ID" value="MBC5762905.1"/>
    <property type="molecule type" value="Genomic_DNA"/>
</dbReference>
<dbReference type="InterPro" id="IPR039121">
    <property type="entry name" value="NUDT19"/>
</dbReference>
<dbReference type="PANTHER" id="PTHR12318">
    <property type="entry name" value="TESTOSTERONE-REGULATED PROTEIN RP2"/>
    <property type="match status" value="1"/>
</dbReference>
<dbReference type="PROSITE" id="PS51462">
    <property type="entry name" value="NUDIX"/>
    <property type="match status" value="1"/>
</dbReference>
<evidence type="ECO:0000313" key="8">
    <source>
        <dbReference type="EMBL" id="MBC5762905.1"/>
    </source>
</evidence>
<evidence type="ECO:0000256" key="5">
    <source>
        <dbReference type="ARBA" id="ARBA00022842"/>
    </source>
</evidence>
<dbReference type="PANTHER" id="PTHR12318:SF0">
    <property type="entry name" value="ACYL-COENZYME A DIPHOSPHATASE NUDT19"/>
    <property type="match status" value="1"/>
</dbReference>
<evidence type="ECO:0000259" key="7">
    <source>
        <dbReference type="PROSITE" id="PS51462"/>
    </source>
</evidence>
<dbReference type="AlphaFoldDB" id="A0A923S057"/>
<dbReference type="CDD" id="cd18870">
    <property type="entry name" value="NUDIX_AcylCoAdiphos_Nudt19"/>
    <property type="match status" value="1"/>
</dbReference>
<feature type="domain" description="Nudix hydrolase" evidence="7">
    <location>
        <begin position="8"/>
        <end position="169"/>
    </location>
</feature>
<dbReference type="Proteomes" id="UP000596827">
    <property type="component" value="Unassembled WGS sequence"/>
</dbReference>
<comment type="caution">
    <text evidence="8">The sequence shown here is derived from an EMBL/GenBank/DDBJ whole genome shotgun (WGS) entry which is preliminary data.</text>
</comment>
<organism evidence="8 9">
    <name type="scientific">Ramlibacter albus</name>
    <dbReference type="NCBI Taxonomy" id="2079448"/>
    <lineage>
        <taxon>Bacteria</taxon>
        <taxon>Pseudomonadati</taxon>
        <taxon>Pseudomonadota</taxon>
        <taxon>Betaproteobacteria</taxon>
        <taxon>Burkholderiales</taxon>
        <taxon>Comamonadaceae</taxon>
        <taxon>Ramlibacter</taxon>
    </lineage>
</organism>
<dbReference type="InterPro" id="IPR015797">
    <property type="entry name" value="NUDIX_hydrolase-like_dom_sf"/>
</dbReference>
<proteinExistence type="predicted"/>
<keyword evidence="3" id="KW-0479">Metal-binding</keyword>
<protein>
    <submittedName>
        <fullName evidence="8">NUDIX domain-containing protein</fullName>
    </submittedName>
</protein>
<reference evidence="8" key="1">
    <citation type="submission" date="2020-08" db="EMBL/GenBank/DDBJ databases">
        <title>Ramlibacter sp. GTP1 16S ribosomal RNA gene genome sequencing and assembly.</title>
        <authorList>
            <person name="Kang M."/>
        </authorList>
    </citation>
    <scope>NUCLEOTIDE SEQUENCE</scope>
    <source>
        <strain evidence="8">GTP1</strain>
    </source>
</reference>
<evidence type="ECO:0000313" key="9">
    <source>
        <dbReference type="Proteomes" id="UP000596827"/>
    </source>
</evidence>
<evidence type="ECO:0000256" key="6">
    <source>
        <dbReference type="ARBA" id="ARBA00023211"/>
    </source>
</evidence>
<keyword evidence="6" id="KW-0464">Manganese</keyword>
<dbReference type="GO" id="GO:0016818">
    <property type="term" value="F:hydrolase activity, acting on acid anhydrides, in phosphorus-containing anhydrides"/>
    <property type="evidence" value="ECO:0007669"/>
    <property type="project" value="InterPro"/>
</dbReference>
<keyword evidence="9" id="KW-1185">Reference proteome</keyword>
<dbReference type="Gene3D" id="3.90.79.10">
    <property type="entry name" value="Nucleoside Triphosphate Pyrophosphohydrolase"/>
    <property type="match status" value="1"/>
</dbReference>
<evidence type="ECO:0000256" key="2">
    <source>
        <dbReference type="ARBA" id="ARBA00001946"/>
    </source>
</evidence>
<dbReference type="GO" id="GO:0046872">
    <property type="term" value="F:metal ion binding"/>
    <property type="evidence" value="ECO:0007669"/>
    <property type="project" value="UniProtKB-KW"/>
</dbReference>
<dbReference type="RefSeq" id="WP_187079385.1">
    <property type="nucleotide sequence ID" value="NZ_JACORU010000001.1"/>
</dbReference>
<evidence type="ECO:0000256" key="3">
    <source>
        <dbReference type="ARBA" id="ARBA00022723"/>
    </source>
</evidence>